<dbReference type="InterPro" id="IPR004358">
    <property type="entry name" value="Sig_transdc_His_kin-like_C"/>
</dbReference>
<dbReference type="InterPro" id="IPR035965">
    <property type="entry name" value="PAS-like_dom_sf"/>
</dbReference>
<dbReference type="SMART" id="SM00086">
    <property type="entry name" value="PAC"/>
    <property type="match status" value="1"/>
</dbReference>
<evidence type="ECO:0000259" key="6">
    <source>
        <dbReference type="PROSITE" id="PS50110"/>
    </source>
</evidence>
<dbReference type="Pfam" id="PF13426">
    <property type="entry name" value="PAS_9"/>
    <property type="match status" value="1"/>
</dbReference>
<dbReference type="InterPro" id="IPR036890">
    <property type="entry name" value="HATPase_C_sf"/>
</dbReference>
<keyword evidence="10" id="KW-1185">Reference proteome</keyword>
<dbReference type="EMBL" id="CP047650">
    <property type="protein sequence ID" value="QHJ00350.1"/>
    <property type="molecule type" value="Genomic_DNA"/>
</dbReference>
<dbReference type="Proteomes" id="UP000464787">
    <property type="component" value="Chromosome"/>
</dbReference>
<dbReference type="InterPro" id="IPR000014">
    <property type="entry name" value="PAS"/>
</dbReference>
<dbReference type="Gene3D" id="3.30.565.10">
    <property type="entry name" value="Histidine kinase-like ATPase, C-terminal domain"/>
    <property type="match status" value="1"/>
</dbReference>
<evidence type="ECO:0000259" key="8">
    <source>
        <dbReference type="PROSITE" id="PS50113"/>
    </source>
</evidence>
<dbReference type="GO" id="GO:0000155">
    <property type="term" value="F:phosphorelay sensor kinase activity"/>
    <property type="evidence" value="ECO:0007669"/>
    <property type="project" value="InterPro"/>
</dbReference>
<dbReference type="CDD" id="cd00130">
    <property type="entry name" value="PAS"/>
    <property type="match status" value="1"/>
</dbReference>
<dbReference type="Pfam" id="PF00072">
    <property type="entry name" value="Response_reg"/>
    <property type="match status" value="1"/>
</dbReference>
<keyword evidence="3 4" id="KW-0597">Phosphoprotein</keyword>
<evidence type="ECO:0000259" key="5">
    <source>
        <dbReference type="PROSITE" id="PS50109"/>
    </source>
</evidence>
<dbReference type="PRINTS" id="PR00344">
    <property type="entry name" value="BCTRLSENSOR"/>
</dbReference>
<dbReference type="SMART" id="SM00448">
    <property type="entry name" value="REC"/>
    <property type="match status" value="1"/>
</dbReference>
<dbReference type="SMART" id="SM00091">
    <property type="entry name" value="PAS"/>
    <property type="match status" value="1"/>
</dbReference>
<dbReference type="KEGG" id="xyk:GT347_21630"/>
<dbReference type="EC" id="2.7.13.3" evidence="2"/>
<evidence type="ECO:0000256" key="1">
    <source>
        <dbReference type="ARBA" id="ARBA00000085"/>
    </source>
</evidence>
<comment type="catalytic activity">
    <reaction evidence="1">
        <text>ATP + protein L-histidine = ADP + protein N-phospho-L-histidine.</text>
        <dbReference type="EC" id="2.7.13.3"/>
    </reaction>
</comment>
<evidence type="ECO:0000256" key="3">
    <source>
        <dbReference type="ARBA" id="ARBA00022553"/>
    </source>
</evidence>
<feature type="domain" description="Response regulatory" evidence="6">
    <location>
        <begin position="420"/>
        <end position="541"/>
    </location>
</feature>
<organism evidence="9 10">
    <name type="scientific">Xylophilus rhododendri</name>
    <dbReference type="NCBI Taxonomy" id="2697032"/>
    <lineage>
        <taxon>Bacteria</taxon>
        <taxon>Pseudomonadati</taxon>
        <taxon>Pseudomonadota</taxon>
        <taxon>Betaproteobacteria</taxon>
        <taxon>Burkholderiales</taxon>
        <taxon>Xylophilus</taxon>
    </lineage>
</organism>
<dbReference type="NCBIfam" id="TIGR00229">
    <property type="entry name" value="sensory_box"/>
    <property type="match status" value="1"/>
</dbReference>
<dbReference type="InterPro" id="IPR001789">
    <property type="entry name" value="Sig_transdc_resp-reg_receiver"/>
</dbReference>
<feature type="domain" description="PAC" evidence="8">
    <location>
        <begin position="105"/>
        <end position="159"/>
    </location>
</feature>
<dbReference type="InterPro" id="IPR003661">
    <property type="entry name" value="HisK_dim/P_dom"/>
</dbReference>
<evidence type="ECO:0000256" key="4">
    <source>
        <dbReference type="PROSITE-ProRule" id="PRU00169"/>
    </source>
</evidence>
<dbReference type="InterPro" id="IPR003594">
    <property type="entry name" value="HATPase_dom"/>
</dbReference>
<feature type="modified residue" description="4-aspartylphosphate" evidence="4">
    <location>
        <position position="473"/>
    </location>
</feature>
<dbReference type="PANTHER" id="PTHR43065:SF42">
    <property type="entry name" value="TWO-COMPONENT SENSOR PPRA"/>
    <property type="match status" value="1"/>
</dbReference>
<feature type="domain" description="PAS" evidence="7">
    <location>
        <begin position="31"/>
        <end position="104"/>
    </location>
</feature>
<dbReference type="InterPro" id="IPR001610">
    <property type="entry name" value="PAC"/>
</dbReference>
<dbReference type="InterPro" id="IPR036097">
    <property type="entry name" value="HisK_dim/P_sf"/>
</dbReference>
<protein>
    <recommendedName>
        <fullName evidence="2">histidine kinase</fullName>
        <ecNumber evidence="2">2.7.13.3</ecNumber>
    </recommendedName>
</protein>
<dbReference type="PROSITE" id="PS50113">
    <property type="entry name" value="PAC"/>
    <property type="match status" value="1"/>
</dbReference>
<dbReference type="InterPro" id="IPR005467">
    <property type="entry name" value="His_kinase_dom"/>
</dbReference>
<gene>
    <name evidence="9" type="ORF">GT347_21630</name>
</gene>
<reference evidence="9 10" key="1">
    <citation type="submission" date="2020-01" db="EMBL/GenBank/DDBJ databases">
        <title>Genome sequencing of strain KACC 21265.</title>
        <authorList>
            <person name="Heo J."/>
            <person name="Kim S.-J."/>
            <person name="Kim J.-S."/>
            <person name="Hong S.-B."/>
            <person name="Kwon S.-W."/>
        </authorList>
    </citation>
    <scope>NUCLEOTIDE SEQUENCE [LARGE SCALE GENOMIC DNA]</scope>
    <source>
        <strain evidence="9 10">KACC 21265</strain>
    </source>
</reference>
<dbReference type="SUPFAM" id="SSF55874">
    <property type="entry name" value="ATPase domain of HSP90 chaperone/DNA topoisomerase II/histidine kinase"/>
    <property type="match status" value="1"/>
</dbReference>
<dbReference type="InterPro" id="IPR000700">
    <property type="entry name" value="PAS-assoc_C"/>
</dbReference>
<dbReference type="PROSITE" id="PS50109">
    <property type="entry name" value="HIS_KIN"/>
    <property type="match status" value="1"/>
</dbReference>
<proteinExistence type="predicted"/>
<dbReference type="PROSITE" id="PS50110">
    <property type="entry name" value="RESPONSE_REGULATORY"/>
    <property type="match status" value="1"/>
</dbReference>
<feature type="domain" description="Histidine kinase" evidence="5">
    <location>
        <begin position="172"/>
        <end position="399"/>
    </location>
</feature>
<dbReference type="SUPFAM" id="SSF55785">
    <property type="entry name" value="PYP-like sensor domain (PAS domain)"/>
    <property type="match status" value="1"/>
</dbReference>
<dbReference type="InterPro" id="IPR011006">
    <property type="entry name" value="CheY-like_superfamily"/>
</dbReference>
<dbReference type="Gene3D" id="1.10.287.130">
    <property type="match status" value="1"/>
</dbReference>
<evidence type="ECO:0000256" key="2">
    <source>
        <dbReference type="ARBA" id="ARBA00012438"/>
    </source>
</evidence>
<dbReference type="SMART" id="SM00388">
    <property type="entry name" value="HisKA"/>
    <property type="match status" value="1"/>
</dbReference>
<dbReference type="PROSITE" id="PS50112">
    <property type="entry name" value="PAS"/>
    <property type="match status" value="1"/>
</dbReference>
<dbReference type="SMART" id="SM00387">
    <property type="entry name" value="HATPase_c"/>
    <property type="match status" value="1"/>
</dbReference>
<evidence type="ECO:0000313" key="10">
    <source>
        <dbReference type="Proteomes" id="UP000464787"/>
    </source>
</evidence>
<accession>A0A857JBB9</accession>
<dbReference type="SUPFAM" id="SSF47384">
    <property type="entry name" value="Homodimeric domain of signal transducing histidine kinase"/>
    <property type="match status" value="1"/>
</dbReference>
<dbReference type="CDD" id="cd00082">
    <property type="entry name" value="HisKA"/>
    <property type="match status" value="1"/>
</dbReference>
<dbReference type="RefSeq" id="WP_160554160.1">
    <property type="nucleotide sequence ID" value="NZ_CP047650.1"/>
</dbReference>
<dbReference type="PANTHER" id="PTHR43065">
    <property type="entry name" value="SENSOR HISTIDINE KINASE"/>
    <property type="match status" value="1"/>
</dbReference>
<evidence type="ECO:0000259" key="7">
    <source>
        <dbReference type="PROSITE" id="PS50112"/>
    </source>
</evidence>
<dbReference type="AlphaFoldDB" id="A0A857JBB9"/>
<dbReference type="SUPFAM" id="SSF52172">
    <property type="entry name" value="CheY-like"/>
    <property type="match status" value="1"/>
</dbReference>
<sequence>MSVDEKPPIRGAHAPELSVAESGADAVLHHRDDIFFAAIETTRMPMLVTDPRQPDNPIVFTNRAFISMSGYAEEEIVGRNCRFLQGPETDRATVAAIREAVRNRREITVEILNYRKDGSSFWNALFVSPVYNQKKELVFFFASQLDVSRRRDAEESLAQAQKMEALGQLTGGISHDFNNLLQVMSGHVDLLMVSVKRGVATGEKVERIAGNIRSAINKASTLTQQLLAFSRKQRLEGRVINLNTVVRNLGALVERTFSDAVTLNRVLSPEVANCRLDPVQLELALLNLLVNARDAMPDGGMVTIKTFNQVVDESDARHFPDLPPGDYVGISITDSGVGIPAAALVHVMNPFFTTKEEGKGTGLGLSMVYGFAKQSGGATHIYSEVGIGTTVRMYFPASEEMAQPEGTVRQRDPDVGGSETVLVVDDRHEVAELSRDMLEGLGYNVHVANSGRQALEMVDGGLLPKPPELLFSDIIMPGGINGFVLAQELTRRLPGLKVILTTGYAATGETGEAGADAAGQFEILKKPYRLSELARTVRRVLDAGRPQR</sequence>
<dbReference type="Pfam" id="PF00512">
    <property type="entry name" value="HisKA"/>
    <property type="match status" value="1"/>
</dbReference>
<name>A0A857JBB9_9BURK</name>
<dbReference type="Gene3D" id="3.40.50.2300">
    <property type="match status" value="1"/>
</dbReference>
<evidence type="ECO:0000313" key="9">
    <source>
        <dbReference type="EMBL" id="QHJ00350.1"/>
    </source>
</evidence>
<dbReference type="NCBIfam" id="NF010076">
    <property type="entry name" value="PRK13557.1"/>
    <property type="match status" value="1"/>
</dbReference>
<dbReference type="Pfam" id="PF02518">
    <property type="entry name" value="HATPase_c"/>
    <property type="match status" value="1"/>
</dbReference>
<dbReference type="Gene3D" id="3.30.450.20">
    <property type="entry name" value="PAS domain"/>
    <property type="match status" value="1"/>
</dbReference>